<organism evidence="1 2">
    <name type="scientific">Brevibacterium casei</name>
    <dbReference type="NCBI Taxonomy" id="33889"/>
    <lineage>
        <taxon>Bacteria</taxon>
        <taxon>Bacillati</taxon>
        <taxon>Actinomycetota</taxon>
        <taxon>Actinomycetes</taxon>
        <taxon>Micrococcales</taxon>
        <taxon>Brevibacteriaceae</taxon>
        <taxon>Brevibacterium</taxon>
    </lineage>
</organism>
<dbReference type="RefSeq" id="WP_197931886.1">
    <property type="nucleotide sequence ID" value="NZ_CP065682.1"/>
</dbReference>
<dbReference type="AlphaFoldDB" id="A0A7T2TGE4"/>
<evidence type="ECO:0000313" key="1">
    <source>
        <dbReference type="EMBL" id="QPS33438.1"/>
    </source>
</evidence>
<dbReference type="Proteomes" id="UP000594979">
    <property type="component" value="Chromosome"/>
</dbReference>
<dbReference type="EMBL" id="CP065682">
    <property type="protein sequence ID" value="QPS33438.1"/>
    <property type="molecule type" value="Genomic_DNA"/>
</dbReference>
<protein>
    <submittedName>
        <fullName evidence="1">Uncharacterized protein</fullName>
    </submittedName>
</protein>
<reference evidence="1 2" key="1">
    <citation type="submission" date="2020-12" db="EMBL/GenBank/DDBJ databases">
        <title>FDA dAtabase for Regulatory Grade micrObial Sequences (FDA-ARGOS): Supporting development and validation of Infectious Disease Dx tests.</title>
        <authorList>
            <person name="Sproer C."/>
            <person name="Gronow S."/>
            <person name="Severitt S."/>
            <person name="Schroder I."/>
            <person name="Tallon L."/>
            <person name="Sadzewicz L."/>
            <person name="Zhao X."/>
            <person name="Boylan J."/>
            <person name="Ott S."/>
            <person name="Bowen H."/>
            <person name="Vavikolanu K."/>
            <person name="Mehta A."/>
            <person name="Aluvathingal J."/>
            <person name="Nadendla S."/>
            <person name="Lowell S."/>
            <person name="Myers T."/>
            <person name="Yan Y."/>
            <person name="Sichtig H."/>
        </authorList>
    </citation>
    <scope>NUCLEOTIDE SEQUENCE [LARGE SCALE GENOMIC DNA]</scope>
    <source>
        <strain evidence="1 2">FDAARGOS_902</strain>
    </source>
</reference>
<sequence length="171" mass="18891">MSEKKFIDLGPQIAEGTGYDPGSRGHLAQLSTLHWLDAHPEADPANEEHEEFVNDICALLPERYDDDVAAEAIVLWAVRDLVARAEAQLTITESELYAVQVHNGFSGKDRRFRNVMRDLGHTVVPDPEPTNAEKATDDLQVWGIARDKALELGPWLAGQGWTKAPGGDDDH</sequence>
<evidence type="ECO:0000313" key="2">
    <source>
        <dbReference type="Proteomes" id="UP000594979"/>
    </source>
</evidence>
<dbReference type="KEGG" id="bcau:I6G59_16135"/>
<gene>
    <name evidence="1" type="ORF">I6G59_16135</name>
</gene>
<name>A0A7T2TGE4_9MICO</name>
<accession>A0A7T2TGE4</accession>
<proteinExistence type="predicted"/>